<evidence type="ECO:0000256" key="1">
    <source>
        <dbReference type="SAM" id="Phobius"/>
    </source>
</evidence>
<feature type="transmembrane region" description="Helical" evidence="1">
    <location>
        <begin position="193"/>
        <end position="214"/>
    </location>
</feature>
<accession>A0ABY4B035</accession>
<evidence type="ECO:0000313" key="3">
    <source>
        <dbReference type="Proteomes" id="UP000831304"/>
    </source>
</evidence>
<keyword evidence="1" id="KW-1133">Transmembrane helix</keyword>
<evidence type="ECO:0008006" key="4">
    <source>
        <dbReference type="Google" id="ProtNLM"/>
    </source>
</evidence>
<keyword evidence="1" id="KW-0472">Membrane</keyword>
<name>A0ABY4B035_9MICO</name>
<feature type="transmembrane region" description="Helical" evidence="1">
    <location>
        <begin position="164"/>
        <end position="186"/>
    </location>
</feature>
<proteinExistence type="predicted"/>
<keyword evidence="1" id="KW-0812">Transmembrane</keyword>
<dbReference type="EMBL" id="CP094533">
    <property type="protein sequence ID" value="UOE27438.1"/>
    <property type="molecule type" value="Genomic_DNA"/>
</dbReference>
<organism evidence="2 3">
    <name type="scientific">Agromyces soli</name>
    <dbReference type="NCBI Taxonomy" id="659012"/>
    <lineage>
        <taxon>Bacteria</taxon>
        <taxon>Bacillati</taxon>
        <taxon>Actinomycetota</taxon>
        <taxon>Actinomycetes</taxon>
        <taxon>Micrococcales</taxon>
        <taxon>Microbacteriaceae</taxon>
        <taxon>Agromyces</taxon>
    </lineage>
</organism>
<evidence type="ECO:0000313" key="2">
    <source>
        <dbReference type="EMBL" id="UOE27438.1"/>
    </source>
</evidence>
<gene>
    <name evidence="2" type="ORF">MTP13_06560</name>
</gene>
<dbReference type="RefSeq" id="WP_243570272.1">
    <property type="nucleotide sequence ID" value="NZ_BAAARD010000001.1"/>
</dbReference>
<feature type="transmembrane region" description="Helical" evidence="1">
    <location>
        <begin position="35"/>
        <end position="64"/>
    </location>
</feature>
<feature type="transmembrane region" description="Helical" evidence="1">
    <location>
        <begin position="84"/>
        <end position="104"/>
    </location>
</feature>
<protein>
    <recommendedName>
        <fullName evidence="4">ABC transporter permease</fullName>
    </recommendedName>
</protein>
<feature type="transmembrane region" description="Helical" evidence="1">
    <location>
        <begin position="220"/>
        <end position="251"/>
    </location>
</feature>
<sequence>MTAVATATAERELGASRLRVGEIWRIVRLLAVNPTIFFGVPWMILGGAWAVTMVLALIMTGAGAPMEEAREGFRYSWAVLSPQWYLVVVGVQAVAYTFSFALGFGSTRRDFWLGMSVMFVLVSAEMAVAIATLVQLEQLTNGWWIGAGMFDALWYGQLGWGFDFLSTFVLQLLVLFVGASATTIYMRWRVRGMMVLLFGTVALVLILIASLTFTESWPAVWTWLVGLTPIGLVLLGLAAAAVAAVAGFLVIRRATPR</sequence>
<feature type="transmembrane region" description="Helical" evidence="1">
    <location>
        <begin position="111"/>
        <end position="134"/>
    </location>
</feature>
<dbReference type="Proteomes" id="UP000831304">
    <property type="component" value="Chromosome"/>
</dbReference>
<keyword evidence="3" id="KW-1185">Reference proteome</keyword>
<reference evidence="2 3" key="1">
    <citation type="submission" date="2022-03" db="EMBL/GenBank/DDBJ databases">
        <title>Agromyces sp. isolated from the gut of P. brevitarsis seulensis larvae.</title>
        <authorList>
            <person name="Won M."/>
            <person name="Kwon S.-W."/>
        </authorList>
    </citation>
    <scope>NUCLEOTIDE SEQUENCE [LARGE SCALE GENOMIC DNA]</scope>
    <source>
        <strain evidence="2 3">KACC 16215</strain>
    </source>
</reference>